<protein>
    <submittedName>
        <fullName evidence="1">Uncharacterized protein</fullName>
    </submittedName>
</protein>
<accession>A0A6S7JVH5</accession>
<comment type="caution">
    <text evidence="1">The sequence shown here is derived from an EMBL/GenBank/DDBJ whole genome shotgun (WGS) entry which is preliminary data.</text>
</comment>
<keyword evidence="2" id="KW-1185">Reference proteome</keyword>
<reference evidence="1" key="1">
    <citation type="submission" date="2020-04" db="EMBL/GenBank/DDBJ databases">
        <authorList>
            <person name="Alioto T."/>
            <person name="Alioto T."/>
            <person name="Gomez Garrido J."/>
        </authorList>
    </citation>
    <scope>NUCLEOTIDE SEQUENCE</scope>
    <source>
        <strain evidence="1">A484AB</strain>
    </source>
</reference>
<name>A0A6S7JVH5_PARCT</name>
<dbReference type="Proteomes" id="UP001152795">
    <property type="component" value="Unassembled WGS sequence"/>
</dbReference>
<proteinExistence type="predicted"/>
<evidence type="ECO:0000313" key="2">
    <source>
        <dbReference type="Proteomes" id="UP001152795"/>
    </source>
</evidence>
<dbReference type="AlphaFoldDB" id="A0A6S7JVH5"/>
<gene>
    <name evidence="1" type="ORF">PACLA_8A015388</name>
</gene>
<dbReference type="EMBL" id="CACRXK020019068">
    <property type="protein sequence ID" value="CAB4033240.1"/>
    <property type="molecule type" value="Genomic_DNA"/>
</dbReference>
<organism evidence="1 2">
    <name type="scientific">Paramuricea clavata</name>
    <name type="common">Red gorgonian</name>
    <name type="synonym">Violescent sea-whip</name>
    <dbReference type="NCBI Taxonomy" id="317549"/>
    <lineage>
        <taxon>Eukaryota</taxon>
        <taxon>Metazoa</taxon>
        <taxon>Cnidaria</taxon>
        <taxon>Anthozoa</taxon>
        <taxon>Octocorallia</taxon>
        <taxon>Malacalcyonacea</taxon>
        <taxon>Plexauridae</taxon>
        <taxon>Paramuricea</taxon>
    </lineage>
</organism>
<sequence length="108" mass="11934">MPADGVKTRSKASDMANVEFQSYLCSDAFKEVISNAVKEAVAAALPSIINPLEERIAALEAKAAKVDILEKSIAHLLIKCNDNEQYSCCQNVRIYGFIEEEGEDLLRR</sequence>
<evidence type="ECO:0000313" key="1">
    <source>
        <dbReference type="EMBL" id="CAB4033240.1"/>
    </source>
</evidence>